<proteinExistence type="predicted"/>
<evidence type="ECO:0000313" key="1">
    <source>
        <dbReference type="EMBL" id="MEZ3182962.1"/>
    </source>
</evidence>
<dbReference type="EMBL" id="JAHWZY010000059">
    <property type="protein sequence ID" value="MEZ3182962.1"/>
    <property type="molecule type" value="Genomic_DNA"/>
</dbReference>
<dbReference type="InterPro" id="IPR036388">
    <property type="entry name" value="WH-like_DNA-bd_sf"/>
</dbReference>
<gene>
    <name evidence="1" type="ORF">KYY02_31180</name>
</gene>
<reference evidence="1 2" key="1">
    <citation type="journal article" date="2021" name="Res Sq">
        <title>Streptomyces Pimoensis sp. nov., Isolated From the Taklimakan Desert in Xinjiang, China.</title>
        <authorList>
            <person name="Zhang P."/>
            <person name="Luo X."/>
            <person name="Luo X."/>
            <person name="Liu Z."/>
            <person name="Xia Z."/>
            <person name="Wan C."/>
            <person name="zhang L."/>
        </authorList>
    </citation>
    <scope>NUCLEOTIDE SEQUENCE [LARGE SCALE GENOMIC DNA]</scope>
    <source>
        <strain evidence="1 2">TRM75549</strain>
    </source>
</reference>
<keyword evidence="2" id="KW-1185">Reference proteome</keyword>
<dbReference type="Pfam" id="PF13384">
    <property type="entry name" value="HTH_23"/>
    <property type="match status" value="1"/>
</dbReference>
<dbReference type="Proteomes" id="UP001567537">
    <property type="component" value="Unassembled WGS sequence"/>
</dbReference>
<organism evidence="1 2">
    <name type="scientific">Streptomyces pimonensis</name>
    <dbReference type="NCBI Taxonomy" id="2860288"/>
    <lineage>
        <taxon>Bacteria</taxon>
        <taxon>Bacillati</taxon>
        <taxon>Actinomycetota</taxon>
        <taxon>Actinomycetes</taxon>
        <taxon>Kitasatosporales</taxon>
        <taxon>Streptomycetaceae</taxon>
        <taxon>Streptomyces</taxon>
    </lineage>
</organism>
<dbReference type="InterPro" id="IPR009057">
    <property type="entry name" value="Homeodomain-like_sf"/>
</dbReference>
<evidence type="ECO:0000313" key="2">
    <source>
        <dbReference type="Proteomes" id="UP001567537"/>
    </source>
</evidence>
<dbReference type="RefSeq" id="WP_371244186.1">
    <property type="nucleotide sequence ID" value="NZ_JAHWZY010000059.1"/>
</dbReference>
<dbReference type="Gene3D" id="1.10.10.10">
    <property type="entry name" value="Winged helix-like DNA-binding domain superfamily/Winged helix DNA-binding domain"/>
    <property type="match status" value="1"/>
</dbReference>
<comment type="caution">
    <text evidence="1">The sequence shown here is derived from an EMBL/GenBank/DDBJ whole genome shotgun (WGS) entry which is preliminary data.</text>
</comment>
<accession>A0ABV4J7Q5</accession>
<name>A0ABV4J7Q5_9ACTN</name>
<sequence length="124" mass="13526">MAHSPEDRQEAAKLLARGASCATVGRRLGIPERTIRNWRKQSTFMAVIEEARAEVLADTVASLTHLGPVAVHTLARALAGDTEVTAQQRRAAVDTLKLIPGFRTHAVLEAKLAELEAMTTWEKT</sequence>
<protein>
    <submittedName>
        <fullName evidence="1">Helix-turn-helix domain-containing protein</fullName>
    </submittedName>
</protein>
<dbReference type="SUPFAM" id="SSF46689">
    <property type="entry name" value="Homeodomain-like"/>
    <property type="match status" value="1"/>
</dbReference>